<evidence type="ECO:0000256" key="2">
    <source>
        <dbReference type="ARBA" id="ARBA00022525"/>
    </source>
</evidence>
<dbReference type="PANTHER" id="PTHR23303:SF15">
    <property type="entry name" value="COLOSSIN-A"/>
    <property type="match status" value="1"/>
</dbReference>
<dbReference type="GO" id="GO:0005975">
    <property type="term" value="P:carbohydrate metabolic process"/>
    <property type="evidence" value="ECO:0007669"/>
    <property type="project" value="UniProtKB-ARBA"/>
</dbReference>
<feature type="domain" description="SD-repeat containing protein B" evidence="6">
    <location>
        <begin position="1275"/>
        <end position="1376"/>
    </location>
</feature>
<organism evidence="8 9">
    <name type="scientific">Enteractinococcus helveticum</name>
    <dbReference type="NCBI Taxonomy" id="1837282"/>
    <lineage>
        <taxon>Bacteria</taxon>
        <taxon>Bacillati</taxon>
        <taxon>Actinomycetota</taxon>
        <taxon>Actinomycetes</taxon>
        <taxon>Micrococcales</taxon>
        <taxon>Micrococcaceae</taxon>
    </lineage>
</organism>
<evidence type="ECO:0000256" key="1">
    <source>
        <dbReference type="ARBA" id="ARBA00004613"/>
    </source>
</evidence>
<evidence type="ECO:0000313" key="9">
    <source>
        <dbReference type="Proteomes" id="UP000078292"/>
    </source>
</evidence>
<dbReference type="InterPro" id="IPR051417">
    <property type="entry name" value="SDr/BOS_complex"/>
</dbReference>
<dbReference type="STRING" id="1837282.A6F49_08055"/>
<feature type="domain" description="SD-repeat containing protein B" evidence="6">
    <location>
        <begin position="1530"/>
        <end position="1633"/>
    </location>
</feature>
<dbReference type="InterPro" id="IPR033764">
    <property type="entry name" value="Sdr_B"/>
</dbReference>
<evidence type="ECO:0000259" key="6">
    <source>
        <dbReference type="Pfam" id="PF17210"/>
    </source>
</evidence>
<feature type="region of interest" description="Disordered" evidence="4">
    <location>
        <begin position="1606"/>
        <end position="1638"/>
    </location>
</feature>
<dbReference type="Gene3D" id="2.60.40.10">
    <property type="entry name" value="Immunoglobulins"/>
    <property type="match status" value="6"/>
</dbReference>
<dbReference type="Proteomes" id="UP000078292">
    <property type="component" value="Unassembled WGS sequence"/>
</dbReference>
<keyword evidence="5" id="KW-1133">Transmembrane helix</keyword>
<feature type="region of interest" description="Disordered" evidence="4">
    <location>
        <begin position="1938"/>
        <end position="1983"/>
    </location>
</feature>
<evidence type="ECO:0000313" key="8">
    <source>
        <dbReference type="EMBL" id="OAV61833.1"/>
    </source>
</evidence>
<dbReference type="SUPFAM" id="SSF117074">
    <property type="entry name" value="Hypothetical protein PA1324"/>
    <property type="match status" value="5"/>
</dbReference>
<dbReference type="InterPro" id="IPR041033">
    <property type="entry name" value="SpaA_PFL_dom_1"/>
</dbReference>
<dbReference type="InterPro" id="IPR013783">
    <property type="entry name" value="Ig-like_fold"/>
</dbReference>
<dbReference type="Pfam" id="PF17802">
    <property type="entry name" value="SpaA"/>
    <property type="match status" value="1"/>
</dbReference>
<keyword evidence="5" id="KW-0812">Transmembrane</keyword>
<feature type="transmembrane region" description="Helical" evidence="5">
    <location>
        <begin position="1988"/>
        <end position="2008"/>
    </location>
</feature>
<accession>A0A1B7M0R6</accession>
<feature type="transmembrane region" description="Helical" evidence="5">
    <location>
        <begin position="29"/>
        <end position="51"/>
    </location>
</feature>
<evidence type="ECO:0008006" key="10">
    <source>
        <dbReference type="Google" id="ProtNLM"/>
    </source>
</evidence>
<evidence type="ECO:0000256" key="4">
    <source>
        <dbReference type="SAM" id="MobiDB-lite"/>
    </source>
</evidence>
<keyword evidence="3" id="KW-0732">Signal</keyword>
<name>A0A1B7M0R6_9MICC</name>
<gene>
    <name evidence="8" type="ORF">A6F49_08055</name>
</gene>
<feature type="region of interest" description="Disordered" evidence="4">
    <location>
        <begin position="1107"/>
        <end position="1126"/>
    </location>
</feature>
<dbReference type="PANTHER" id="PTHR23303">
    <property type="entry name" value="CARBOXYPEPTIDASE REGULATORY REGION-CONTAINING"/>
    <property type="match status" value="1"/>
</dbReference>
<feature type="domain" description="SpaA-like prealbumin fold" evidence="7">
    <location>
        <begin position="873"/>
        <end position="968"/>
    </location>
</feature>
<dbReference type="Pfam" id="PF17210">
    <property type="entry name" value="SdrD_B"/>
    <property type="match status" value="5"/>
</dbReference>
<feature type="compositionally biased region" description="Polar residues" evidence="4">
    <location>
        <begin position="958"/>
        <end position="967"/>
    </location>
</feature>
<feature type="domain" description="SD-repeat containing protein B" evidence="6">
    <location>
        <begin position="1131"/>
        <end position="1234"/>
    </location>
</feature>
<feature type="compositionally biased region" description="Basic and acidic residues" evidence="4">
    <location>
        <begin position="1964"/>
        <end position="1981"/>
    </location>
</feature>
<sequence length="2016" mass="219028">MNQHTLEGGGPLYSETAESPRNKSVLSRFIASILAAVLSVAGLVALGPAAYAATPGISVTSLHNNSPVSDGAVVEPGDTFTLRVQYNDAVDASSPIVVGLPTGVTLDDSSLEVPAGNTAIQDISLVDGNINITFYDTEEWGDVNQGVWDLKFAFDSVEYTESQQIEWTINGDPTTLDVVVRVPGDNNENVSNSINKSAGWVNLNQYVSVDEDGNVVLGNNITEQKINYTLNVNTDRNTERSAFEISDEISPYLDYNADFSAQITTWDENGWNQTTENFDFAPTISGNAFSASIDLPNPSQLRVTYSASVSPDALDDFRAALQTQYEALEGGYGNYSVQLGNTAIFGDAGSREANVNVGGSITEPAPAPGPNIGQAFGKSGDWAQQNIEPAEDGSLESPLDITYSFTANLSQWNGEAAEGHDNHEDFELDRNVVISDRLPAQVEWNTSSDDFITVEGMELTEAAGFDGDAAAFAADEYVSQYAVVGQSLYINVGQSADTNATVSAKALITTLDGIWPWEQPNTGFIFYALKNSATFTYSDGNPHTDEHEVNLVDRGDTSGGVNDPNRFSKNAQSDGIEYVDIGESLTIDYQFIVEGVDVTNSYIVDERDGNIFDFSDEATLAEIQESITGQHSWWVNMGSEHFDVSVNEDGNLVVRLSDDGVDMVGEGFNGRLVVNLPLTTVEFDSKQTVNIKNHATLYGSDDEALYWSETTSEASSFGNEAEVRKSIRDSANGEWTQNLRVEIGEDGELIQDEYVYNLAFIPHGNYSAVTISPVLDELPDEVEFLGFVTNDNVDSGDNPVEGPQDIGGNLEAVYDADTHTVTVQQKDGTLLEQQPNISANVLVRIVKFEEDVPVANFFGNSSTIYTPSDGYPISIAKVDSEDDEVVIDDPNSRFRVLDSEDNVVIENVFVENGQLRALTEQGNVTGLVVREPGIYYVEETVAPEGYELSEQRIQVTVNEDGSSSHVTFPNVPTEEQEDPEPAVSIVKGDGDAEAGTIENDANTEDDAVAYADGETRDIVITVENTGNEDLVDVVLTDETQSGSDIENLVWTLPNGDTIEATTDEDGVLTAAWDGPWAVGDTITGVATLTLAAGEELHTNLASVDAAGAASGTPVEDDDPYNATPPEQRTYAIGDYVWIDANNNGVQDDGEEPLADVTVVLFDGEGSEIDRTETNSDGRYIFDNLEAGDYQVRFILTDEQAAIYEFTDSTVGDDVEVDSDAGFNGFSSTTTLGEDNAFLTSNENYEHFTVEATEGIDPTWDAGVVLLPVPEEPTYAIGDYVWIDTNRDGIQDDDESPLNDVTVVLYDSAGEELDRTTTNAAGRYIFDNLEAGEYSVGFELTEEQAERYEFTLYTAEEDVEVDSDAGEQGRSGVIILGEDNEFLTSNENYEHNTVQATEGIDPTWDAGVVEILNPELDVAKNEAGDDEHQVVAGEHDVVVTVTNAGNEALEDFAFEDTTEDGHDVVWNEEDLAGLTDLVLEPGDSYTVNGVVQVDAGQTHRDNVVVDANGVISGDPVEDEDPTTYHADPTYAIGDYVWVDTNRDGIQDENENPLADVTVVLYDGEGEEIYRTTTDENGRYIFDNLPSGDYQVGFELTEEQERQYNFTSYTEGDDPASDSNAGENGRSAVFTLGEDSPLTSDDDYEFNTVEASEGIDPTWDAGVVEKTYAIGDYVWVDEDRDGVQDEGENPLADVTVVLYDGDGEEIDRTTTDENGRYIFDNLPSGDYQVGFELTEEQNRQYNFTSYTEGDDPALDSNAGENGRSAIFTLGPDNPLVSDNDYEFNTVEASEGIDPTWDAGVQLKPYAIGDYVWIDTNRDGIQDEGEEPLEGVTVILYDGDTNEIARTTTDENGRYLFDYLNAGDYEVRFILTEEQAELYEFTKLREGSDSKVDSNAGYLGFSGVFALGSDNQNLTLDYEYQEFGAALGIDPTWDAGVVLIPEKPVDPTPTPSEPTKPGETPDASDPSDPKDPSEESPGDKDGELSRTGANFAQIFGMIGLLLLGTGGALYARHRKSNES</sequence>
<reference evidence="8 9" key="1">
    <citation type="submission" date="2016-04" db="EMBL/GenBank/DDBJ databases">
        <title>First whole genome shotgun sequence of the bacterium Enteractinococcus sp. strain UASWS1574.</title>
        <authorList>
            <person name="Crovadore J."/>
            <person name="Chablais R."/>
            <person name="Lefort F."/>
        </authorList>
    </citation>
    <scope>NUCLEOTIDE SEQUENCE [LARGE SCALE GENOMIC DNA]</scope>
    <source>
        <strain evidence="8 9">UASWS1574</strain>
    </source>
</reference>
<comment type="subcellular location">
    <subcellularLocation>
        <location evidence="1">Secreted</location>
    </subcellularLocation>
</comment>
<proteinExistence type="predicted"/>
<protein>
    <recommendedName>
        <fullName evidence="10">Gram-positive cocci surface proteins LPxTG domain-containing protein</fullName>
    </recommendedName>
</protein>
<keyword evidence="5" id="KW-0472">Membrane</keyword>
<feature type="region of interest" description="Disordered" evidence="4">
    <location>
        <begin position="958"/>
        <end position="981"/>
    </location>
</feature>
<keyword evidence="9" id="KW-1185">Reference proteome</keyword>
<evidence type="ECO:0000256" key="3">
    <source>
        <dbReference type="ARBA" id="ARBA00022729"/>
    </source>
</evidence>
<dbReference type="EMBL" id="LXEY01000015">
    <property type="protein sequence ID" value="OAV61833.1"/>
    <property type="molecule type" value="Genomic_DNA"/>
</dbReference>
<feature type="domain" description="SD-repeat containing protein B" evidence="6">
    <location>
        <begin position="1804"/>
        <end position="1915"/>
    </location>
</feature>
<dbReference type="GO" id="GO:0005576">
    <property type="term" value="C:extracellular region"/>
    <property type="evidence" value="ECO:0007669"/>
    <property type="project" value="UniProtKB-SubCell"/>
</dbReference>
<feature type="domain" description="SD-repeat containing protein B" evidence="6">
    <location>
        <begin position="1667"/>
        <end position="1769"/>
    </location>
</feature>
<keyword evidence="2" id="KW-0964">Secreted</keyword>
<evidence type="ECO:0000259" key="7">
    <source>
        <dbReference type="Pfam" id="PF17802"/>
    </source>
</evidence>
<evidence type="ECO:0000256" key="5">
    <source>
        <dbReference type="SAM" id="Phobius"/>
    </source>
</evidence>
<comment type="caution">
    <text evidence="8">The sequence shown here is derived from an EMBL/GenBank/DDBJ whole genome shotgun (WGS) entry which is preliminary data.</text>
</comment>